<proteinExistence type="predicted"/>
<protein>
    <submittedName>
        <fullName evidence="1">Uncharacterized protein</fullName>
    </submittedName>
</protein>
<comment type="caution">
    <text evidence="1">The sequence shown here is derived from an EMBL/GenBank/DDBJ whole genome shotgun (WGS) entry which is preliminary data.</text>
</comment>
<name>A0A6S4Y7Y9_RAOOR</name>
<gene>
    <name evidence="1" type="ORF">CFY86_08940</name>
</gene>
<dbReference type="Proteomes" id="UP000229713">
    <property type="component" value="Unassembled WGS sequence"/>
</dbReference>
<dbReference type="EMBL" id="NKYI01000015">
    <property type="protein sequence ID" value="PIK87602.1"/>
    <property type="molecule type" value="Genomic_DNA"/>
</dbReference>
<evidence type="ECO:0000313" key="1">
    <source>
        <dbReference type="EMBL" id="PIK87602.1"/>
    </source>
</evidence>
<dbReference type="RefSeq" id="WP_071934177.1">
    <property type="nucleotide sequence ID" value="NZ_AP021983.1"/>
</dbReference>
<reference evidence="1 2" key="1">
    <citation type="submission" date="2017-07" db="EMBL/GenBank/DDBJ databases">
        <title>Raoultella ornithinolytica strain HH3 draft genome.</title>
        <authorList>
            <person name="Duceppe M.-O."/>
            <person name="Huang H."/>
            <person name="Phipps-Todd B."/>
        </authorList>
    </citation>
    <scope>NUCLEOTIDE SEQUENCE [LARGE SCALE GENOMIC DNA]</scope>
    <source>
        <strain evidence="1 2">HH3</strain>
    </source>
</reference>
<dbReference type="AlphaFoldDB" id="A0A6S4Y7Y9"/>
<evidence type="ECO:0000313" key="2">
    <source>
        <dbReference type="Proteomes" id="UP000229713"/>
    </source>
</evidence>
<organism evidence="1 2">
    <name type="scientific">Raoultella ornithinolytica</name>
    <name type="common">Klebsiella ornithinolytica</name>
    <dbReference type="NCBI Taxonomy" id="54291"/>
    <lineage>
        <taxon>Bacteria</taxon>
        <taxon>Pseudomonadati</taxon>
        <taxon>Pseudomonadota</taxon>
        <taxon>Gammaproteobacteria</taxon>
        <taxon>Enterobacterales</taxon>
        <taxon>Enterobacteriaceae</taxon>
        <taxon>Klebsiella/Raoultella group</taxon>
        <taxon>Raoultella</taxon>
    </lineage>
</organism>
<sequence>MYGYRWAKFLIAGARYNDSHFLLVEFYVHHELDDVIKPVICRNRQWVLSHLVNGSTLFTLNQSNNKWQKKDRIILNHVAGRYYIRTHPSPYPGDDIGYHFT</sequence>
<accession>A0A6S4Y7Y9</accession>